<sequence length="115" mass="13129">MVSPFSAAPGCWVSTLGDQIESFSLIFFSLPSIRLVSSFFFLSAEGMPFTNNSAQVSPQIVQDQIYLIHENQARIQFQTKLNWIRIARFRSLKDTIIGFKEIDPLRTETRTVLIN</sequence>
<name>A0A9E7FKT8_9LILI</name>
<dbReference type="Proteomes" id="UP001055439">
    <property type="component" value="Chromosome 4"/>
</dbReference>
<reference evidence="1" key="1">
    <citation type="submission" date="2022-05" db="EMBL/GenBank/DDBJ databases">
        <title>The Musa troglodytarum L. genome provides insights into the mechanism of non-climacteric behaviour and enrichment of carotenoids.</title>
        <authorList>
            <person name="Wang J."/>
        </authorList>
    </citation>
    <scope>NUCLEOTIDE SEQUENCE</scope>
    <source>
        <tissue evidence="1">Leaf</tissue>
    </source>
</reference>
<dbReference type="EMBL" id="CP097506">
    <property type="protein sequence ID" value="URD95733.1"/>
    <property type="molecule type" value="Genomic_DNA"/>
</dbReference>
<evidence type="ECO:0000313" key="1">
    <source>
        <dbReference type="EMBL" id="URD95733.1"/>
    </source>
</evidence>
<evidence type="ECO:0000313" key="2">
    <source>
        <dbReference type="Proteomes" id="UP001055439"/>
    </source>
</evidence>
<keyword evidence="2" id="KW-1185">Reference proteome</keyword>
<accession>A0A9E7FKT8</accession>
<organism evidence="1 2">
    <name type="scientific">Musa troglodytarum</name>
    <name type="common">fe'i banana</name>
    <dbReference type="NCBI Taxonomy" id="320322"/>
    <lineage>
        <taxon>Eukaryota</taxon>
        <taxon>Viridiplantae</taxon>
        <taxon>Streptophyta</taxon>
        <taxon>Embryophyta</taxon>
        <taxon>Tracheophyta</taxon>
        <taxon>Spermatophyta</taxon>
        <taxon>Magnoliopsida</taxon>
        <taxon>Liliopsida</taxon>
        <taxon>Zingiberales</taxon>
        <taxon>Musaceae</taxon>
        <taxon>Musa</taxon>
    </lineage>
</organism>
<gene>
    <name evidence="1" type="ORF">MUK42_27341</name>
</gene>
<protein>
    <submittedName>
        <fullName evidence="1">Uncharacterized protein</fullName>
    </submittedName>
</protein>
<proteinExistence type="predicted"/>
<dbReference type="AlphaFoldDB" id="A0A9E7FKT8"/>